<dbReference type="EMBL" id="BAABFB010000025">
    <property type="protein sequence ID" value="GAA4475273.1"/>
    <property type="molecule type" value="Genomic_DNA"/>
</dbReference>
<evidence type="ECO:0000313" key="1">
    <source>
        <dbReference type="EMBL" id="GAA4475273.1"/>
    </source>
</evidence>
<dbReference type="Proteomes" id="UP001501183">
    <property type="component" value="Unassembled WGS sequence"/>
</dbReference>
<accession>A0ABP8NZM1</accession>
<proteinExistence type="predicted"/>
<reference evidence="2" key="1">
    <citation type="journal article" date="2019" name="Int. J. Syst. Evol. Microbiol.">
        <title>The Global Catalogue of Microorganisms (GCM) 10K type strain sequencing project: providing services to taxonomists for standard genome sequencing and annotation.</title>
        <authorList>
            <consortium name="The Broad Institute Genomics Platform"/>
            <consortium name="The Broad Institute Genome Sequencing Center for Infectious Disease"/>
            <person name="Wu L."/>
            <person name="Ma J."/>
        </authorList>
    </citation>
    <scope>NUCLEOTIDE SEQUENCE [LARGE SCALE GENOMIC DNA]</scope>
    <source>
        <strain evidence="2">JCM 32206</strain>
    </source>
</reference>
<keyword evidence="2" id="KW-1185">Reference proteome</keyword>
<evidence type="ECO:0000313" key="2">
    <source>
        <dbReference type="Proteomes" id="UP001501183"/>
    </source>
</evidence>
<organism evidence="1 2">
    <name type="scientific">Rhodococcus olei</name>
    <dbReference type="NCBI Taxonomy" id="2161675"/>
    <lineage>
        <taxon>Bacteria</taxon>
        <taxon>Bacillati</taxon>
        <taxon>Actinomycetota</taxon>
        <taxon>Actinomycetes</taxon>
        <taxon>Mycobacteriales</taxon>
        <taxon>Nocardiaceae</taxon>
        <taxon>Rhodococcus</taxon>
    </lineage>
</organism>
<gene>
    <name evidence="1" type="ORF">GCM10023094_12480</name>
</gene>
<sequence>MARIYAGQLGDRDPRLHPLLGFRSEVGEPASGPLVLHIAGDSTLQPSRRRATF</sequence>
<protein>
    <submittedName>
        <fullName evidence="1">Uncharacterized protein</fullName>
    </submittedName>
</protein>
<name>A0ABP8NZM1_9NOCA</name>
<comment type="caution">
    <text evidence="1">The sequence shown here is derived from an EMBL/GenBank/DDBJ whole genome shotgun (WGS) entry which is preliminary data.</text>
</comment>
<dbReference type="RefSeq" id="WP_345342918.1">
    <property type="nucleotide sequence ID" value="NZ_BAABFB010000025.1"/>
</dbReference>